<sequence length="213" mass="24638">MDTGHQVRASNRTYHYPRGFCRETRYVLLTHAKETLSAVQASQSDHRVQGCKILTEEEMRRLVKHIFKQHCDMLKRLPEQLPCRSPGFLKLWWRVQNIRGVRHLNVSIPLYLALSWGGHGPDSRAWTPIDDPFAHRRIDNVQLHLNLMSLLQPVRVRPLLPRILGGVAGLACDSGNPRESLYVHSERNDTVRVHRGHVAFDLQDVRHGFALYH</sequence>
<comment type="caution">
    <text evidence="1">The sequence shown here is derived from an EMBL/GenBank/DDBJ whole genome shotgun (WGS) entry which is preliminary data.</text>
</comment>
<dbReference type="Proteomes" id="UP001476798">
    <property type="component" value="Unassembled WGS sequence"/>
</dbReference>
<evidence type="ECO:0000313" key="1">
    <source>
        <dbReference type="EMBL" id="MEQ2183204.1"/>
    </source>
</evidence>
<proteinExistence type="predicted"/>
<name>A0ABV0PIE6_9TELE</name>
<reference evidence="1 2" key="1">
    <citation type="submission" date="2021-06" db="EMBL/GenBank/DDBJ databases">
        <authorList>
            <person name="Palmer J.M."/>
        </authorList>
    </citation>
    <scope>NUCLEOTIDE SEQUENCE [LARGE SCALE GENOMIC DNA]</scope>
    <source>
        <strain evidence="1 2">GA_2019</strain>
        <tissue evidence="1">Muscle</tissue>
    </source>
</reference>
<evidence type="ECO:0000313" key="2">
    <source>
        <dbReference type="Proteomes" id="UP001476798"/>
    </source>
</evidence>
<keyword evidence="2" id="KW-1185">Reference proteome</keyword>
<organism evidence="1 2">
    <name type="scientific">Goodea atripinnis</name>
    <dbReference type="NCBI Taxonomy" id="208336"/>
    <lineage>
        <taxon>Eukaryota</taxon>
        <taxon>Metazoa</taxon>
        <taxon>Chordata</taxon>
        <taxon>Craniata</taxon>
        <taxon>Vertebrata</taxon>
        <taxon>Euteleostomi</taxon>
        <taxon>Actinopterygii</taxon>
        <taxon>Neopterygii</taxon>
        <taxon>Teleostei</taxon>
        <taxon>Neoteleostei</taxon>
        <taxon>Acanthomorphata</taxon>
        <taxon>Ovalentaria</taxon>
        <taxon>Atherinomorphae</taxon>
        <taxon>Cyprinodontiformes</taxon>
        <taxon>Goodeidae</taxon>
        <taxon>Goodea</taxon>
    </lineage>
</organism>
<accession>A0ABV0PIE6</accession>
<dbReference type="EMBL" id="JAHRIO010074707">
    <property type="protein sequence ID" value="MEQ2183204.1"/>
    <property type="molecule type" value="Genomic_DNA"/>
</dbReference>
<gene>
    <name evidence="1" type="ORF">GOODEAATRI_030297</name>
</gene>
<protein>
    <submittedName>
        <fullName evidence="1">Uncharacterized protein</fullName>
    </submittedName>
</protein>